<evidence type="ECO:0000256" key="1">
    <source>
        <dbReference type="ARBA" id="ARBA00001947"/>
    </source>
</evidence>
<accession>A0A1H1B1L4</accession>
<dbReference type="Pfam" id="PF23493">
    <property type="entry name" value="CysS_C"/>
    <property type="match status" value="1"/>
</dbReference>
<dbReference type="PANTHER" id="PTHR10890">
    <property type="entry name" value="CYSTEINYL-TRNA SYNTHETASE"/>
    <property type="match status" value="1"/>
</dbReference>
<dbReference type="InterPro" id="IPR024909">
    <property type="entry name" value="Cys-tRNA/MSH_ligase"/>
</dbReference>
<keyword evidence="7" id="KW-0862">Zinc</keyword>
<evidence type="ECO:0000256" key="5">
    <source>
        <dbReference type="ARBA" id="ARBA00022723"/>
    </source>
</evidence>
<evidence type="ECO:0000256" key="3">
    <source>
        <dbReference type="ARBA" id="ARBA00014738"/>
    </source>
</evidence>
<evidence type="ECO:0000256" key="7">
    <source>
        <dbReference type="ARBA" id="ARBA00022833"/>
    </source>
</evidence>
<protein>
    <recommendedName>
        <fullName evidence="3">Cysteine--tRNA ligase</fullName>
    </recommendedName>
</protein>
<dbReference type="SUPFAM" id="SSF52374">
    <property type="entry name" value="Nucleotidylyl transferase"/>
    <property type="match status" value="1"/>
</dbReference>
<comment type="cofactor">
    <cofactor evidence="1">
        <name>Zn(2+)</name>
        <dbReference type="ChEBI" id="CHEBI:29105"/>
    </cofactor>
</comment>
<keyword evidence="11" id="KW-0030">Aminoacyl-tRNA synthetase</keyword>
<sequence length="443" mass="48834">MRLYDTRSRRVEEVLPSPGRALRMHTCGPAVHHRPRLGDLRPHLLADLIRRAAERHGARVVVCRSVADIGDPGRDRDAARRHEEAFGADMEALNIRPCEFAPRATESVDLAIELIAGLIEKGHAYRAADGSVFFDAASFPSYGEISGNRLDRLRPGHRGEAAEPAKRFHADWALWRRSDGGEVWDSPWGSGLPAPNVVCTAMALRHLGGRVDVRVGGIESCFPYHEDERAQSNAATGHEAVGHWVHSGRLRFAGYDTDGPGERPPALAEVSAAGLDPLAVRLALMEHRYRREVTLTWDVLRAADETLRRWRARVAEWAESPSRPMSTGHAARVRAAFDDDLDTPLALRVLRELERDESASPGARFETFIDADFLLALDLSRDIGKTSPPLPPGAAELLDRRARARDARDWTAADRLRDELAALGVRVADTPGGQVAASVRDRP</sequence>
<evidence type="ECO:0000313" key="11">
    <source>
        <dbReference type="EMBL" id="SDQ45790.1"/>
    </source>
</evidence>
<dbReference type="InterPro" id="IPR014729">
    <property type="entry name" value="Rossmann-like_a/b/a_fold"/>
</dbReference>
<evidence type="ECO:0000256" key="6">
    <source>
        <dbReference type="ARBA" id="ARBA00022741"/>
    </source>
</evidence>
<feature type="domain" description="Cysteinyl-tRNA ligase anticodon binding" evidence="10">
    <location>
        <begin position="388"/>
        <end position="434"/>
    </location>
</feature>
<dbReference type="PANTHER" id="PTHR10890:SF3">
    <property type="entry name" value="CYSTEINE--TRNA LIGASE, CYTOPLASMIC"/>
    <property type="match status" value="1"/>
</dbReference>
<proteinExistence type="predicted"/>
<dbReference type="Gene3D" id="3.40.50.620">
    <property type="entry name" value="HUPs"/>
    <property type="match status" value="1"/>
</dbReference>
<keyword evidence="8" id="KW-0067">ATP-binding</keyword>
<dbReference type="Pfam" id="PF01406">
    <property type="entry name" value="tRNA-synt_1e"/>
    <property type="match status" value="1"/>
</dbReference>
<evidence type="ECO:0000256" key="4">
    <source>
        <dbReference type="ARBA" id="ARBA00022598"/>
    </source>
</evidence>
<reference evidence="11 12" key="1">
    <citation type="submission" date="2016-10" db="EMBL/GenBank/DDBJ databases">
        <authorList>
            <person name="de Groot N.N."/>
        </authorList>
    </citation>
    <scope>NUCLEOTIDE SEQUENCE [LARGE SCALE GENOMIC DNA]</scope>
    <source>
        <strain evidence="11 12">DSM 43794</strain>
    </source>
</reference>
<dbReference type="GO" id="GO:0046872">
    <property type="term" value="F:metal ion binding"/>
    <property type="evidence" value="ECO:0007669"/>
    <property type="project" value="UniProtKB-KW"/>
</dbReference>
<keyword evidence="6" id="KW-0547">Nucleotide-binding</keyword>
<comment type="subunit">
    <text evidence="2">Monomer.</text>
</comment>
<dbReference type="GO" id="GO:0005737">
    <property type="term" value="C:cytoplasm"/>
    <property type="evidence" value="ECO:0007669"/>
    <property type="project" value="TreeGrafter"/>
</dbReference>
<organism evidence="11 12">
    <name type="scientific">Thermostaphylospora chromogena</name>
    <dbReference type="NCBI Taxonomy" id="35622"/>
    <lineage>
        <taxon>Bacteria</taxon>
        <taxon>Bacillati</taxon>
        <taxon>Actinomycetota</taxon>
        <taxon>Actinomycetes</taxon>
        <taxon>Streptosporangiales</taxon>
        <taxon>Thermomonosporaceae</taxon>
        <taxon>Thermostaphylospora</taxon>
    </lineage>
</organism>
<dbReference type="AlphaFoldDB" id="A0A1H1B1L4"/>
<dbReference type="GO" id="GO:0006423">
    <property type="term" value="P:cysteinyl-tRNA aminoacylation"/>
    <property type="evidence" value="ECO:0007669"/>
    <property type="project" value="TreeGrafter"/>
</dbReference>
<evidence type="ECO:0000313" key="12">
    <source>
        <dbReference type="Proteomes" id="UP000217103"/>
    </source>
</evidence>
<dbReference type="GO" id="GO:0005524">
    <property type="term" value="F:ATP binding"/>
    <property type="evidence" value="ECO:0007669"/>
    <property type="project" value="UniProtKB-KW"/>
</dbReference>
<keyword evidence="5" id="KW-0479">Metal-binding</keyword>
<evidence type="ECO:0000259" key="10">
    <source>
        <dbReference type="Pfam" id="PF23493"/>
    </source>
</evidence>
<dbReference type="STRING" id="35622.SAMN04489764_0755"/>
<evidence type="ECO:0000256" key="2">
    <source>
        <dbReference type="ARBA" id="ARBA00011245"/>
    </source>
</evidence>
<dbReference type="SUPFAM" id="SSF47323">
    <property type="entry name" value="Anticodon-binding domain of a subclass of class I aminoacyl-tRNA synthetases"/>
    <property type="match status" value="1"/>
</dbReference>
<dbReference type="Gene3D" id="1.20.120.1910">
    <property type="entry name" value="Cysteine-tRNA ligase, C-terminal anti-codon recognition domain"/>
    <property type="match status" value="1"/>
</dbReference>
<name>A0A1H1B1L4_9ACTN</name>
<dbReference type="InterPro" id="IPR056411">
    <property type="entry name" value="CysS_C"/>
</dbReference>
<evidence type="ECO:0000256" key="8">
    <source>
        <dbReference type="ARBA" id="ARBA00022840"/>
    </source>
</evidence>
<dbReference type="InterPro" id="IPR009080">
    <property type="entry name" value="tRNAsynth_Ia_anticodon-bd"/>
</dbReference>
<feature type="domain" description="tRNA synthetases class I catalytic" evidence="9">
    <location>
        <begin position="20"/>
        <end position="300"/>
    </location>
</feature>
<dbReference type="PRINTS" id="PR00983">
    <property type="entry name" value="TRNASYNTHCYS"/>
</dbReference>
<evidence type="ECO:0000259" key="9">
    <source>
        <dbReference type="Pfam" id="PF01406"/>
    </source>
</evidence>
<keyword evidence="4" id="KW-0436">Ligase</keyword>
<dbReference type="InterPro" id="IPR032678">
    <property type="entry name" value="tRNA-synt_1_cat_dom"/>
</dbReference>
<gene>
    <name evidence="11" type="ORF">SAMN04489764_0755</name>
</gene>
<keyword evidence="12" id="KW-1185">Reference proteome</keyword>
<dbReference type="EMBL" id="FNKK01000002">
    <property type="protein sequence ID" value="SDQ45790.1"/>
    <property type="molecule type" value="Genomic_DNA"/>
</dbReference>
<dbReference type="GO" id="GO:0004817">
    <property type="term" value="F:cysteine-tRNA ligase activity"/>
    <property type="evidence" value="ECO:0007669"/>
    <property type="project" value="TreeGrafter"/>
</dbReference>
<dbReference type="Proteomes" id="UP000217103">
    <property type="component" value="Unassembled WGS sequence"/>
</dbReference>